<feature type="transmembrane region" description="Helical" evidence="1">
    <location>
        <begin position="113"/>
        <end position="133"/>
    </location>
</feature>
<keyword evidence="1" id="KW-0812">Transmembrane</keyword>
<dbReference type="PANTHER" id="PTHR28026">
    <property type="entry name" value="DUF962 DOMAIN PROTEIN (AFU_ORTHOLOGUE AFUA_8G05310)"/>
    <property type="match status" value="1"/>
</dbReference>
<evidence type="ECO:0000313" key="3">
    <source>
        <dbReference type="Proteomes" id="UP000076532"/>
    </source>
</evidence>
<proteinExistence type="predicted"/>
<dbReference type="Proteomes" id="UP000076532">
    <property type="component" value="Unassembled WGS sequence"/>
</dbReference>
<dbReference type="GO" id="GO:0016020">
    <property type="term" value="C:membrane"/>
    <property type="evidence" value="ECO:0007669"/>
    <property type="project" value="GOC"/>
</dbReference>
<keyword evidence="1" id="KW-0472">Membrane</keyword>
<keyword evidence="3" id="KW-1185">Reference proteome</keyword>
<evidence type="ECO:0000313" key="2">
    <source>
        <dbReference type="EMBL" id="KZP24617.1"/>
    </source>
</evidence>
<sequence length="202" mass="22658">MSSLFDIRKQFTFYGAYHTNPVNVAIHIVCVPLIIWSLQVFSTSWPMPSFLPVIHHEFNDYLVFDLKFPTLMASSYLLYYLALEPIAALIYAPQLTLSLLTATAYYYHGSNAMAVAGGVHALSWIAQFIGHGVAEKRAPALLDNVVGAVVLAPFFVHLEVLFHLGYRPALHKEVQNDIGKEVTRIRKIEGDKKRAAKAKKEL</sequence>
<feature type="transmembrane region" description="Helical" evidence="1">
    <location>
        <begin position="145"/>
        <end position="166"/>
    </location>
</feature>
<dbReference type="OrthoDB" id="2124888at2759"/>
<dbReference type="PANTHER" id="PTHR28026:SF9">
    <property type="entry name" value="2-HYDROXY-PALMITIC ACID DIOXYGENASE MPO1"/>
    <property type="match status" value="1"/>
</dbReference>
<keyword evidence="1" id="KW-1133">Transmembrane helix</keyword>
<reference evidence="2 3" key="1">
    <citation type="journal article" date="2016" name="Mol. Biol. Evol.">
        <title>Comparative Genomics of Early-Diverging Mushroom-Forming Fungi Provides Insights into the Origins of Lignocellulose Decay Capabilities.</title>
        <authorList>
            <person name="Nagy L.G."/>
            <person name="Riley R."/>
            <person name="Tritt A."/>
            <person name="Adam C."/>
            <person name="Daum C."/>
            <person name="Floudas D."/>
            <person name="Sun H."/>
            <person name="Yadav J.S."/>
            <person name="Pangilinan J."/>
            <person name="Larsson K.H."/>
            <person name="Matsuura K."/>
            <person name="Barry K."/>
            <person name="Labutti K."/>
            <person name="Kuo R."/>
            <person name="Ohm R.A."/>
            <person name="Bhattacharya S.S."/>
            <person name="Shirouzu T."/>
            <person name="Yoshinaga Y."/>
            <person name="Martin F.M."/>
            <person name="Grigoriev I.V."/>
            <person name="Hibbett D.S."/>
        </authorList>
    </citation>
    <scope>NUCLEOTIDE SEQUENCE [LARGE SCALE GENOMIC DNA]</scope>
    <source>
        <strain evidence="2 3">CBS 109695</strain>
    </source>
</reference>
<dbReference type="AlphaFoldDB" id="A0A166N3U8"/>
<dbReference type="EMBL" id="KV417525">
    <property type="protein sequence ID" value="KZP24617.1"/>
    <property type="molecule type" value="Genomic_DNA"/>
</dbReference>
<feature type="transmembrane region" description="Helical" evidence="1">
    <location>
        <begin position="21"/>
        <end position="41"/>
    </location>
</feature>
<organism evidence="2 3">
    <name type="scientific">Athelia psychrophila</name>
    <dbReference type="NCBI Taxonomy" id="1759441"/>
    <lineage>
        <taxon>Eukaryota</taxon>
        <taxon>Fungi</taxon>
        <taxon>Dikarya</taxon>
        <taxon>Basidiomycota</taxon>
        <taxon>Agaricomycotina</taxon>
        <taxon>Agaricomycetes</taxon>
        <taxon>Agaricomycetidae</taxon>
        <taxon>Atheliales</taxon>
        <taxon>Atheliaceae</taxon>
        <taxon>Athelia</taxon>
    </lineage>
</organism>
<protein>
    <submittedName>
        <fullName evidence="2">DUF962-domain-containing protein</fullName>
    </submittedName>
</protein>
<gene>
    <name evidence="2" type="ORF">FIBSPDRAFT_735367</name>
</gene>
<dbReference type="Pfam" id="PF06127">
    <property type="entry name" value="Mpo1-like"/>
    <property type="match status" value="1"/>
</dbReference>
<dbReference type="GO" id="GO:0046521">
    <property type="term" value="P:sphingoid catabolic process"/>
    <property type="evidence" value="ECO:0007669"/>
    <property type="project" value="TreeGrafter"/>
</dbReference>
<name>A0A166N3U8_9AGAM</name>
<accession>A0A166N3U8</accession>
<feature type="transmembrane region" description="Helical" evidence="1">
    <location>
        <begin position="88"/>
        <end position="107"/>
    </location>
</feature>
<dbReference type="GO" id="GO:0005783">
    <property type="term" value="C:endoplasmic reticulum"/>
    <property type="evidence" value="ECO:0007669"/>
    <property type="project" value="TreeGrafter"/>
</dbReference>
<evidence type="ECO:0000256" key="1">
    <source>
        <dbReference type="SAM" id="Phobius"/>
    </source>
</evidence>
<dbReference type="InterPro" id="IPR009305">
    <property type="entry name" value="Mpo1-like"/>
</dbReference>